<dbReference type="Proteomes" id="UP000253319">
    <property type="component" value="Unassembled WGS sequence"/>
</dbReference>
<evidence type="ECO:0000313" key="2">
    <source>
        <dbReference type="Proteomes" id="UP000253319"/>
    </source>
</evidence>
<dbReference type="AlphaFoldDB" id="A0A365P0W8"/>
<dbReference type="RefSeq" id="WP_113989285.1">
    <property type="nucleotide sequence ID" value="NZ_QLST01000010.1"/>
</dbReference>
<name>A0A365P0W8_9FLAO</name>
<dbReference type="EMBL" id="QLST01000010">
    <property type="protein sequence ID" value="RBA28004.1"/>
    <property type="molecule type" value="Genomic_DNA"/>
</dbReference>
<reference evidence="1 2" key="1">
    <citation type="submission" date="2018-06" db="EMBL/GenBank/DDBJ databases">
        <title>Flavobacterium tibetense sp. nov., isolated from a wetland YonghuCo on Tibetan Plateau.</title>
        <authorList>
            <person name="Xing P."/>
            <person name="Phurbu D."/>
            <person name="Lu H."/>
        </authorList>
    </citation>
    <scope>NUCLEOTIDE SEQUENCE [LARGE SCALE GENOMIC DNA]</scope>
    <source>
        <strain evidence="1 2">YH5</strain>
    </source>
</reference>
<dbReference type="OrthoDB" id="667380at2"/>
<protein>
    <recommendedName>
        <fullName evidence="3">3-oxoacyl-ACP synthase</fullName>
    </recommendedName>
</protein>
<evidence type="ECO:0008006" key="3">
    <source>
        <dbReference type="Google" id="ProtNLM"/>
    </source>
</evidence>
<proteinExistence type="predicted"/>
<sequence length="149" mass="16391">MTFKQKIKSHYTQLLEAKILTLQIQIADLTTDAQNDAKGSAGDKHETALAMMHLEQEKLNQKLAENLNQKNILEAIDCGVLHKVIALGSLVKANEMYFFIATALPQITLDEATIFGVSPQAPIGIQFMGKKAGDCIQVNAITYKIDSVF</sequence>
<accession>A0A365P0W8</accession>
<keyword evidence="2" id="KW-1185">Reference proteome</keyword>
<gene>
    <name evidence="1" type="ORF">DPN68_08790</name>
</gene>
<evidence type="ECO:0000313" key="1">
    <source>
        <dbReference type="EMBL" id="RBA28004.1"/>
    </source>
</evidence>
<comment type="caution">
    <text evidence="1">The sequence shown here is derived from an EMBL/GenBank/DDBJ whole genome shotgun (WGS) entry which is preliminary data.</text>
</comment>
<organism evidence="1 2">
    <name type="scientific">Flavobacterium tibetense</name>
    <dbReference type="NCBI Taxonomy" id="2233533"/>
    <lineage>
        <taxon>Bacteria</taxon>
        <taxon>Pseudomonadati</taxon>
        <taxon>Bacteroidota</taxon>
        <taxon>Flavobacteriia</taxon>
        <taxon>Flavobacteriales</taxon>
        <taxon>Flavobacteriaceae</taxon>
        <taxon>Flavobacterium</taxon>
    </lineage>
</organism>